<dbReference type="PANTHER" id="PTHR20898">
    <property type="entry name" value="DAEDALUS ON 3-RELATED-RELATED"/>
    <property type="match status" value="1"/>
</dbReference>
<organism evidence="2 3">
    <name type="scientific">Drosophila kikkawai</name>
    <name type="common">Fruit fly</name>
    <dbReference type="NCBI Taxonomy" id="30033"/>
    <lineage>
        <taxon>Eukaryota</taxon>
        <taxon>Metazoa</taxon>
        <taxon>Ecdysozoa</taxon>
        <taxon>Arthropoda</taxon>
        <taxon>Hexapoda</taxon>
        <taxon>Insecta</taxon>
        <taxon>Pterygota</taxon>
        <taxon>Neoptera</taxon>
        <taxon>Endopterygota</taxon>
        <taxon>Diptera</taxon>
        <taxon>Brachycera</taxon>
        <taxon>Muscomorpha</taxon>
        <taxon>Ephydroidea</taxon>
        <taxon>Drosophilidae</taxon>
        <taxon>Drosophila</taxon>
        <taxon>Sophophora</taxon>
    </lineage>
</organism>
<dbReference type="Pfam" id="PF06477">
    <property type="entry name" value="DUF1091"/>
    <property type="match status" value="1"/>
</dbReference>
<feature type="signal peptide" evidence="1">
    <location>
        <begin position="1"/>
        <end position="23"/>
    </location>
</feature>
<dbReference type="RefSeq" id="XP_017031287.1">
    <property type="nucleotide sequence ID" value="XM_017175798.2"/>
</dbReference>
<reference evidence="3" key="1">
    <citation type="submission" date="2025-08" db="UniProtKB">
        <authorList>
            <consortium name="RefSeq"/>
        </authorList>
    </citation>
    <scope>IDENTIFICATION</scope>
    <source>
        <strain evidence="3">14028-0561.14</strain>
        <tissue evidence="3">Whole fly</tissue>
    </source>
</reference>
<dbReference type="AlphaFoldDB" id="A0A6P4IQR2"/>
<gene>
    <name evidence="3" type="primary">LOC108080896</name>
</gene>
<dbReference type="Proteomes" id="UP001652661">
    <property type="component" value="Chromosome 3R"/>
</dbReference>
<dbReference type="InterPro" id="IPR010512">
    <property type="entry name" value="DUF1091"/>
</dbReference>
<feature type="chain" id="PRO_5028259654" evidence="1">
    <location>
        <begin position="24"/>
        <end position="179"/>
    </location>
</feature>
<protein>
    <submittedName>
        <fullName evidence="3">Uncharacterized protein</fullName>
    </submittedName>
</protein>
<proteinExistence type="predicted"/>
<evidence type="ECO:0000256" key="1">
    <source>
        <dbReference type="SAM" id="SignalP"/>
    </source>
</evidence>
<keyword evidence="2" id="KW-1185">Reference proteome</keyword>
<dbReference type="OrthoDB" id="7840513at2759"/>
<evidence type="ECO:0000313" key="3">
    <source>
        <dbReference type="RefSeq" id="XP_017031287.1"/>
    </source>
</evidence>
<dbReference type="PANTHER" id="PTHR20898:SF0">
    <property type="entry name" value="DAEDALUS ON 3-RELATED"/>
    <property type="match status" value="1"/>
</dbReference>
<dbReference type="SMART" id="SM00697">
    <property type="entry name" value="DM8"/>
    <property type="match status" value="1"/>
</dbReference>
<dbReference type="GeneID" id="108080896"/>
<sequence length="179" mass="20740">MSFVYILLMQATVILYLHSEVTGKVEFTNLKCTSFDPKFSEFEYCHFKAINRTFKYLSLKVKLYETPITNVKVNVALLKRFGGYKPFLYNVTVDACKFLKNPSSNAVIVYLHGFFKSHSNMNHTCPYDHDLIVDKLTADFLNTQVTEVISFPFGEFLFQSQWFAYDILRASVNVYVTLS</sequence>
<keyword evidence="1" id="KW-0732">Signal</keyword>
<name>A0A6P4IQR2_DROKI</name>
<accession>A0A6P4IQR2</accession>
<evidence type="ECO:0000313" key="2">
    <source>
        <dbReference type="Proteomes" id="UP001652661"/>
    </source>
</evidence>